<dbReference type="RefSeq" id="WP_221024762.1">
    <property type="nucleotide sequence ID" value="NZ_JAIEZQ010000002.1"/>
</dbReference>
<keyword evidence="1" id="KW-0812">Transmembrane</keyword>
<sequence>MQRRVVVVGVVIAVVVVLAGGGLLAWRTASRTPYEQAVAWMPAETLRATYTDWAAVRGLADGTDLGAASSTRDVGSFLDRAYDQDLVSASAVADSTYAMNEQYGLSPVDAAWEMYGQSREGAVVVMAMTDEVDLDGVERNLRSLGYRAPAEGAGTGGTWAGSADLVATIDPSLTPVLQNVVVLPDEHVVLLSDNTSYVSSAASVVTGSAESLEDATEGTAALAELAGEPVSAMLYASDFACEALSMGSADEEDRAVAEDLVNRVGGVSPLSGLVLAMQRDRGLTVGMHFESDEQASDNVEPRVRLASGEAVGQGGTFADRFRVREGRSDGQEVVLDLVPVDQTQSLLSDLSQGPVLFATC</sequence>
<feature type="transmembrane region" description="Helical" evidence="1">
    <location>
        <begin position="6"/>
        <end position="26"/>
    </location>
</feature>
<protein>
    <submittedName>
        <fullName evidence="2">Uncharacterized protein</fullName>
    </submittedName>
</protein>
<organism evidence="2 3">
    <name type="scientific">Nocardioides jiangsuensis</name>
    <dbReference type="NCBI Taxonomy" id="2866161"/>
    <lineage>
        <taxon>Bacteria</taxon>
        <taxon>Bacillati</taxon>
        <taxon>Actinomycetota</taxon>
        <taxon>Actinomycetes</taxon>
        <taxon>Propionibacteriales</taxon>
        <taxon>Nocardioidaceae</taxon>
        <taxon>Nocardioides</taxon>
    </lineage>
</organism>
<reference evidence="2 3" key="1">
    <citation type="submission" date="2021-08" db="EMBL/GenBank/DDBJ databases">
        <title>Nocardioides bacterium WL0053 sp. nov., isolated from the sediment.</title>
        <authorList>
            <person name="Wang L."/>
            <person name="Zhang D."/>
            <person name="Zhang A."/>
        </authorList>
    </citation>
    <scope>NUCLEOTIDE SEQUENCE [LARGE SCALE GENOMIC DNA]</scope>
    <source>
        <strain evidence="2 3">WL0053</strain>
    </source>
</reference>
<proteinExistence type="predicted"/>
<accession>A0ABS7RLP9</accession>
<keyword evidence="3" id="KW-1185">Reference proteome</keyword>
<dbReference type="Proteomes" id="UP000754710">
    <property type="component" value="Unassembled WGS sequence"/>
</dbReference>
<evidence type="ECO:0000313" key="2">
    <source>
        <dbReference type="EMBL" id="MBY9074948.1"/>
    </source>
</evidence>
<keyword evidence="1" id="KW-0472">Membrane</keyword>
<gene>
    <name evidence="2" type="ORF">K1X13_08975</name>
</gene>
<evidence type="ECO:0000256" key="1">
    <source>
        <dbReference type="SAM" id="Phobius"/>
    </source>
</evidence>
<dbReference type="EMBL" id="JAIEZQ010000002">
    <property type="protein sequence ID" value="MBY9074948.1"/>
    <property type="molecule type" value="Genomic_DNA"/>
</dbReference>
<keyword evidence="1" id="KW-1133">Transmembrane helix</keyword>
<evidence type="ECO:0000313" key="3">
    <source>
        <dbReference type="Proteomes" id="UP000754710"/>
    </source>
</evidence>
<comment type="caution">
    <text evidence="2">The sequence shown here is derived from an EMBL/GenBank/DDBJ whole genome shotgun (WGS) entry which is preliminary data.</text>
</comment>
<name>A0ABS7RLP9_9ACTN</name>